<protein>
    <recommendedName>
        <fullName evidence="7">UPF0761 membrane protein VEZ01S_37_00700</fullName>
    </recommendedName>
</protein>
<accession>U3B3J2</accession>
<reference evidence="8 9" key="1">
    <citation type="submission" date="2013-09" db="EMBL/GenBank/DDBJ databases">
        <title>Whole genome shotgun sequence of Vibrio ezurae NBRC 102218.</title>
        <authorList>
            <person name="Yoshida I."/>
            <person name="Hosoyama A."/>
            <person name="Numata M."/>
            <person name="Hashimoto M."/>
            <person name="Hosoyama Y."/>
            <person name="Tsuchikane K."/>
            <person name="Noguchi M."/>
            <person name="Hirakata S."/>
            <person name="Ichikawa N."/>
            <person name="Ohji S."/>
            <person name="Yamazoe A."/>
            <person name="Fujita N."/>
        </authorList>
    </citation>
    <scope>NUCLEOTIDE SEQUENCE [LARGE SCALE GENOMIC DNA]</scope>
    <source>
        <strain evidence="8 9">NBRC 102218</strain>
    </source>
</reference>
<feature type="transmembrane region" description="Helical" evidence="7">
    <location>
        <begin position="142"/>
        <end position="166"/>
    </location>
</feature>
<evidence type="ECO:0000256" key="3">
    <source>
        <dbReference type="ARBA" id="ARBA00022519"/>
    </source>
</evidence>
<comment type="similarity">
    <text evidence="7">Belongs to the UPF0761 family.</text>
</comment>
<organism evidence="8 9">
    <name type="scientific">Vibrio ezurae NBRC 102218</name>
    <dbReference type="NCBI Taxonomy" id="1219080"/>
    <lineage>
        <taxon>Bacteria</taxon>
        <taxon>Pseudomonadati</taxon>
        <taxon>Pseudomonadota</taxon>
        <taxon>Gammaproteobacteria</taxon>
        <taxon>Vibrionales</taxon>
        <taxon>Vibrionaceae</taxon>
        <taxon>Vibrio</taxon>
    </lineage>
</organism>
<keyword evidence="3" id="KW-0997">Cell inner membrane</keyword>
<feature type="transmembrane region" description="Helical" evidence="7">
    <location>
        <begin position="102"/>
        <end position="121"/>
    </location>
</feature>
<feature type="transmembrane region" description="Helical" evidence="7">
    <location>
        <begin position="178"/>
        <end position="199"/>
    </location>
</feature>
<dbReference type="NCBIfam" id="NF002457">
    <property type="entry name" value="PRK01637.1"/>
    <property type="match status" value="1"/>
</dbReference>
<dbReference type="PANTHER" id="PTHR30213:SF0">
    <property type="entry name" value="UPF0761 MEMBRANE PROTEIN YIHY"/>
    <property type="match status" value="1"/>
</dbReference>
<keyword evidence="2 7" id="KW-1003">Cell membrane</keyword>
<name>U3B3J2_9VIBR</name>
<keyword evidence="9" id="KW-1185">Reference proteome</keyword>
<feature type="transmembrane region" description="Helical" evidence="7">
    <location>
        <begin position="37"/>
        <end position="59"/>
    </location>
</feature>
<dbReference type="PANTHER" id="PTHR30213">
    <property type="entry name" value="INNER MEMBRANE PROTEIN YHJD"/>
    <property type="match status" value="1"/>
</dbReference>
<evidence type="ECO:0000256" key="7">
    <source>
        <dbReference type="HAMAP-Rule" id="MF_00672"/>
    </source>
</evidence>
<dbReference type="EMBL" id="BATM01000037">
    <property type="protein sequence ID" value="GAD80505.1"/>
    <property type="molecule type" value="Genomic_DNA"/>
</dbReference>
<keyword evidence="5 7" id="KW-1133">Transmembrane helix</keyword>
<comment type="caution">
    <text evidence="8">The sequence shown here is derived from an EMBL/GenBank/DDBJ whole genome shotgun (WGS) entry which is preliminary data.</text>
</comment>
<evidence type="ECO:0000256" key="4">
    <source>
        <dbReference type="ARBA" id="ARBA00022692"/>
    </source>
</evidence>
<dbReference type="InterPro" id="IPR017039">
    <property type="entry name" value="Virul_fac_BrkB"/>
</dbReference>
<dbReference type="STRING" id="1219080.VEZ01S_37_00700"/>
<proteinExistence type="inferred from homology"/>
<gene>
    <name evidence="8" type="ORF">VEZ01S_37_00700</name>
</gene>
<dbReference type="HAMAP" id="MF_00672">
    <property type="entry name" value="UPF0761"/>
    <property type="match status" value="1"/>
</dbReference>
<dbReference type="PIRSF" id="PIRSF035875">
    <property type="entry name" value="RNase_BN"/>
    <property type="match status" value="1"/>
</dbReference>
<evidence type="ECO:0000313" key="8">
    <source>
        <dbReference type="EMBL" id="GAD80505.1"/>
    </source>
</evidence>
<evidence type="ECO:0000313" key="9">
    <source>
        <dbReference type="Proteomes" id="UP000016562"/>
    </source>
</evidence>
<evidence type="ECO:0000256" key="5">
    <source>
        <dbReference type="ARBA" id="ARBA00022989"/>
    </source>
</evidence>
<sequence>MQKIPSLPNLPGWVHVLLHYFSYLYQRAKHDRLPVNAGYMAYITLLSLVPLTTVTLTALSRVPMFDGVGDTVQQFIFSNFVPTAGEAIQHTLNEFIANTGKMTSIGLIFLFIAAVLLISAIDKNLNYIWRVRKKRRTVYSLSIYWMVLTLGPILMGTSLVFSSYIASLKVWSEDTVHLVYGLLPIIFSFIAFFGLYLLVPNIKVRFNHALAGALVAGCLFEVSKKLFAYYVSQFPSYQLIYGALAAVPLLFMWIYLCWMIVLIGAEITASLGEDEVWRVDKPFDMSSFLHYQNILMRKRIRRDSSDTESE</sequence>
<dbReference type="Pfam" id="PF03631">
    <property type="entry name" value="Virul_fac_BrkB"/>
    <property type="match status" value="1"/>
</dbReference>
<dbReference type="AlphaFoldDB" id="U3B3J2"/>
<dbReference type="RefSeq" id="WP_021714213.1">
    <property type="nucleotide sequence ID" value="NZ_BATM01000037.1"/>
</dbReference>
<dbReference type="OrthoDB" id="9808671at2"/>
<feature type="transmembrane region" description="Helical" evidence="7">
    <location>
        <begin position="239"/>
        <end position="263"/>
    </location>
</feature>
<evidence type="ECO:0000256" key="2">
    <source>
        <dbReference type="ARBA" id="ARBA00022475"/>
    </source>
</evidence>
<dbReference type="eggNOG" id="COG1295">
    <property type="taxonomic scope" value="Bacteria"/>
</dbReference>
<dbReference type="NCBIfam" id="TIGR00765">
    <property type="entry name" value="yihY_not_rbn"/>
    <property type="match status" value="1"/>
</dbReference>
<comment type="subcellular location">
    <subcellularLocation>
        <location evidence="1 7">Cell membrane</location>
        <topology evidence="1 7">Multi-pass membrane protein</topology>
    </subcellularLocation>
</comment>
<dbReference type="Proteomes" id="UP000016562">
    <property type="component" value="Unassembled WGS sequence"/>
</dbReference>
<dbReference type="GO" id="GO:0005886">
    <property type="term" value="C:plasma membrane"/>
    <property type="evidence" value="ECO:0007669"/>
    <property type="project" value="UniProtKB-SubCell"/>
</dbReference>
<feature type="transmembrane region" description="Helical" evidence="7">
    <location>
        <begin position="206"/>
        <end position="227"/>
    </location>
</feature>
<keyword evidence="4 7" id="KW-0812">Transmembrane</keyword>
<keyword evidence="6 7" id="KW-0472">Membrane</keyword>
<dbReference type="InterPro" id="IPR023679">
    <property type="entry name" value="UPF0761_bac"/>
</dbReference>
<evidence type="ECO:0000256" key="1">
    <source>
        <dbReference type="ARBA" id="ARBA00004651"/>
    </source>
</evidence>
<evidence type="ECO:0000256" key="6">
    <source>
        <dbReference type="ARBA" id="ARBA00023136"/>
    </source>
</evidence>